<proteinExistence type="inferred from homology"/>
<keyword evidence="2 5" id="KW-0436">Ligase</keyword>
<comment type="similarity">
    <text evidence="1">Belongs to the ATP-dependent AMP-binding enzyme family.</text>
</comment>
<dbReference type="InterPro" id="IPR000873">
    <property type="entry name" value="AMP-dep_synth/lig_dom"/>
</dbReference>
<dbReference type="Pfam" id="PF13193">
    <property type="entry name" value="AMP-binding_C"/>
    <property type="match status" value="1"/>
</dbReference>
<feature type="domain" description="AMP-binding enzyme C-terminal" evidence="4">
    <location>
        <begin position="431"/>
        <end position="506"/>
    </location>
</feature>
<feature type="domain" description="AMP-dependent synthetase/ligase" evidence="3">
    <location>
        <begin position="19"/>
        <end position="381"/>
    </location>
</feature>
<dbReference type="GO" id="GO:0016878">
    <property type="term" value="F:acid-thiol ligase activity"/>
    <property type="evidence" value="ECO:0007669"/>
    <property type="project" value="UniProtKB-ARBA"/>
</dbReference>
<name>A0A7D5BEC7_9BACT</name>
<dbReference type="InterPro" id="IPR045851">
    <property type="entry name" value="AMP-bd_C_sf"/>
</dbReference>
<evidence type="ECO:0000256" key="2">
    <source>
        <dbReference type="ARBA" id="ARBA00022598"/>
    </source>
</evidence>
<dbReference type="Gene3D" id="3.30.300.30">
    <property type="match status" value="1"/>
</dbReference>
<dbReference type="FunFam" id="3.30.300.30:FF:000008">
    <property type="entry name" value="2,3-dihydroxybenzoate-AMP ligase"/>
    <property type="match status" value="1"/>
</dbReference>
<accession>A0A7D5BEC7</accession>
<reference evidence="5" key="1">
    <citation type="journal article" date="2020" name="Molecules">
        <title>2-Hydroxysorangiadenosine: Structure and Biosynthesis of a Myxobacterial Sesquiterpene-Nucleoside.</title>
        <authorList>
            <person name="Okoth D.A."/>
            <person name="Hug J.J."/>
            <person name="Garcia R."/>
            <person name="Sproer C."/>
            <person name="Overmann J."/>
            <person name="Muller R."/>
        </authorList>
    </citation>
    <scope>NUCLEOTIDE SEQUENCE</scope>
    <source>
        <strain evidence="5">MCy10943</strain>
    </source>
</reference>
<dbReference type="PANTHER" id="PTHR43767:SF1">
    <property type="entry name" value="NONRIBOSOMAL PEPTIDE SYNTHASE PES1 (EUROFUNG)-RELATED"/>
    <property type="match status" value="1"/>
</dbReference>
<dbReference type="PANTHER" id="PTHR43767">
    <property type="entry name" value="LONG-CHAIN-FATTY-ACID--COA LIGASE"/>
    <property type="match status" value="1"/>
</dbReference>
<protein>
    <submittedName>
        <fullName evidence="5">AMP-dependent synthetase/ligase</fullName>
    </submittedName>
</protein>
<organism evidence="5">
    <name type="scientific">Vitiosangium cumulatum</name>
    <dbReference type="NCBI Taxonomy" id="1867796"/>
    <lineage>
        <taxon>Bacteria</taxon>
        <taxon>Pseudomonadati</taxon>
        <taxon>Myxococcota</taxon>
        <taxon>Myxococcia</taxon>
        <taxon>Myxococcales</taxon>
        <taxon>Cystobacterineae</taxon>
        <taxon>Archangiaceae</taxon>
        <taxon>Vitiosangium</taxon>
    </lineage>
</organism>
<evidence type="ECO:0000259" key="4">
    <source>
        <dbReference type="Pfam" id="PF13193"/>
    </source>
</evidence>
<evidence type="ECO:0000259" key="3">
    <source>
        <dbReference type="Pfam" id="PF00501"/>
    </source>
</evidence>
<evidence type="ECO:0000313" key="5">
    <source>
        <dbReference type="EMBL" id="QKW93933.1"/>
    </source>
</evidence>
<dbReference type="Gene3D" id="3.40.50.12780">
    <property type="entry name" value="N-terminal domain of ligase-like"/>
    <property type="match status" value="1"/>
</dbReference>
<dbReference type="SUPFAM" id="SSF56801">
    <property type="entry name" value="Acetyl-CoA synthetase-like"/>
    <property type="match status" value="1"/>
</dbReference>
<sequence length="525" mass="58050">MSLIREVTTLAELPTCVSRHHGQKTALLLQDESLDYEGLERRSNKMARTLLQEGILPGERIAVLGKESLDSLALLFGTAKSRAVFVNINWRLSVEEIAYILDDASPRLLFVDGEFLPLVPRILERLASHPKVITLSAPHPDWPSVSQWISSASDSAPGLVYDPEEVVVQLYTSGTTGHPKGVQLASRSFFALAREMDKRGEQWLGWTESTVYLSFVPTFHIGGLWVLVRGLALGSTNILFRTFDAAAILQAIPRYRVTKLGAVPAMLQVLLMEPGIRSAELSSLETVMYGGSPISPSLLEQAMEVFGCGFCQLYGMTETGNVAVCMRPEDHRGATHQRLRAAGRPLPGVEVRILDERRNELGAGAVGEIALKSPARMVGYWKQPEASAKTMVDGWVLTGDAGYRDEEGFVYVCDRIKDMIICAGENIYPAEIENVVRSHEGVADVAVIGVPDELWGETVKAIVVPRPGFTLRAGDIMRHARSHLAEFKVPKSVDFVEQLPRNASGKLLKEQLRRPYWQGRERRVN</sequence>
<dbReference type="AlphaFoldDB" id="A0A7D5BEC7"/>
<dbReference type="EMBL" id="MT520819">
    <property type="protein sequence ID" value="QKW93933.1"/>
    <property type="molecule type" value="Genomic_DNA"/>
</dbReference>
<dbReference type="Pfam" id="PF00501">
    <property type="entry name" value="AMP-binding"/>
    <property type="match status" value="1"/>
</dbReference>
<dbReference type="NCBIfam" id="NF004837">
    <property type="entry name" value="PRK06187.1"/>
    <property type="match status" value="1"/>
</dbReference>
<dbReference type="InterPro" id="IPR025110">
    <property type="entry name" value="AMP-bd_C"/>
</dbReference>
<dbReference type="InterPro" id="IPR050237">
    <property type="entry name" value="ATP-dep_AMP-bd_enzyme"/>
</dbReference>
<dbReference type="InterPro" id="IPR042099">
    <property type="entry name" value="ANL_N_sf"/>
</dbReference>
<evidence type="ECO:0000256" key="1">
    <source>
        <dbReference type="ARBA" id="ARBA00006432"/>
    </source>
</evidence>